<sequence>MTAAPPTTPPPGFIPLKSQSQTLPMTGFGIDHTLLKACMFKKTYIWFRDNMSFWVWITFIGGGHAIGWRWNGSDWVNFEIDLRKIDNFICYI</sequence>
<organism evidence="1 2">
    <name type="scientific">Clostridium magnum DSM 2767</name>
    <dbReference type="NCBI Taxonomy" id="1121326"/>
    <lineage>
        <taxon>Bacteria</taxon>
        <taxon>Bacillati</taxon>
        <taxon>Bacillota</taxon>
        <taxon>Clostridia</taxon>
        <taxon>Eubacteriales</taxon>
        <taxon>Clostridiaceae</taxon>
        <taxon>Clostridium</taxon>
    </lineage>
</organism>
<gene>
    <name evidence="1" type="ORF">CLMAG_19520</name>
</gene>
<protein>
    <submittedName>
        <fullName evidence="1">Uncharacterized protein</fullName>
    </submittedName>
</protein>
<dbReference type="Proteomes" id="UP000076603">
    <property type="component" value="Unassembled WGS sequence"/>
</dbReference>
<comment type="caution">
    <text evidence="1">The sequence shown here is derived from an EMBL/GenBank/DDBJ whole genome shotgun (WGS) entry which is preliminary data.</text>
</comment>
<dbReference type="STRING" id="1121326.CLMAG_19520"/>
<name>A0A162T1U6_9CLOT</name>
<keyword evidence="2" id="KW-1185">Reference proteome</keyword>
<dbReference type="EMBL" id="LWAE01000002">
    <property type="protein sequence ID" value="KZL92143.1"/>
    <property type="molecule type" value="Genomic_DNA"/>
</dbReference>
<evidence type="ECO:0000313" key="1">
    <source>
        <dbReference type="EMBL" id="KZL92143.1"/>
    </source>
</evidence>
<proteinExistence type="predicted"/>
<reference evidence="1 2" key="1">
    <citation type="submission" date="2016-04" db="EMBL/GenBank/DDBJ databases">
        <title>Genome sequence of Clostridium magnum DSM 2767.</title>
        <authorList>
            <person name="Poehlein A."/>
            <person name="Uhlig R."/>
            <person name="Fischer R."/>
            <person name="Bahl H."/>
            <person name="Daniel R."/>
        </authorList>
    </citation>
    <scope>NUCLEOTIDE SEQUENCE [LARGE SCALE GENOMIC DNA]</scope>
    <source>
        <strain evidence="1 2">DSM 2767</strain>
    </source>
</reference>
<dbReference type="RefSeq" id="WP_066621419.1">
    <property type="nucleotide sequence ID" value="NZ_FQXL01000004.1"/>
</dbReference>
<dbReference type="OrthoDB" id="2068061at2"/>
<evidence type="ECO:0000313" key="2">
    <source>
        <dbReference type="Proteomes" id="UP000076603"/>
    </source>
</evidence>
<dbReference type="PATRIC" id="fig|1121326.3.peg.1939"/>
<accession>A0A162T1U6</accession>
<dbReference type="AlphaFoldDB" id="A0A162T1U6"/>